<evidence type="ECO:0000313" key="1">
    <source>
        <dbReference type="EMBL" id="ALE15848.1"/>
    </source>
</evidence>
<dbReference type="Proteomes" id="UP000057938">
    <property type="component" value="Chromosome"/>
</dbReference>
<dbReference type="OrthoDB" id="7666987at2"/>
<evidence type="ECO:0000313" key="2">
    <source>
        <dbReference type="Proteomes" id="UP000057938"/>
    </source>
</evidence>
<accession>A0A0M4M6G2</accession>
<dbReference type="Pfam" id="PF10094">
    <property type="entry name" value="DUF2332"/>
    <property type="match status" value="1"/>
</dbReference>
<dbReference type="AlphaFoldDB" id="A0A0M4M6G2"/>
<dbReference type="InterPro" id="IPR011200">
    <property type="entry name" value="UCP012608"/>
</dbReference>
<dbReference type="PATRIC" id="fig|361183.4.peg.529"/>
<keyword evidence="2" id="KW-1185">Reference proteome</keyword>
<evidence type="ECO:0008006" key="3">
    <source>
        <dbReference type="Google" id="ProtNLM"/>
    </source>
</evidence>
<dbReference type="EMBL" id="CP012669">
    <property type="protein sequence ID" value="ALE15848.1"/>
    <property type="molecule type" value="Genomic_DNA"/>
</dbReference>
<sequence length="365" mass="39591">MGTSDDRPKYEFVDMDSSGEGAVRTAFTNQVAYCEANGAPITARIVAAILAVVEGERSNALIERIRGWHGAPLADALPLRVAGGIHSLHLSGDAPELMPIYRGIPAADTDIVEQVIFGHEAQLLPWLDGPPQTNEAGRSSNFIAAMLWLASEGLPARFECLELGSSAGINLMLDRYGYDLGGVEVGPANPVMTFKPEWKGNPPPDEAIEIVSAKGCDVAPVDLTDPAQALRLKAYIWPEHTVRFERIEAAIRAASDKKPDILKMNAAAFVEAELAKPQAEGTTRVLMHSIVWQYVPKDQQQRIVAAMEKAGARASADTPLAWVSVEADRTVHRHVLKVRYWPGGDEEVQLGWSHAHGADIEWLGA</sequence>
<dbReference type="STRING" id="361183.AMC99_00538"/>
<proteinExistence type="predicted"/>
<organism evidence="1 2">
    <name type="scientific">Altererythrobacter epoxidivorans</name>
    <dbReference type="NCBI Taxonomy" id="361183"/>
    <lineage>
        <taxon>Bacteria</taxon>
        <taxon>Pseudomonadati</taxon>
        <taxon>Pseudomonadota</taxon>
        <taxon>Alphaproteobacteria</taxon>
        <taxon>Sphingomonadales</taxon>
        <taxon>Erythrobacteraceae</taxon>
        <taxon>Altererythrobacter</taxon>
    </lineage>
</organism>
<reference evidence="1 2" key="1">
    <citation type="submission" date="2015-09" db="EMBL/GenBank/DDBJ databases">
        <title>Complete genome sequence of a benzo[a]pyrene-degrading bacterium Altererythrobacter epoxidivorans CGMCC 1.7731T.</title>
        <authorList>
            <person name="Li Z."/>
            <person name="Cheng H."/>
            <person name="Huo Y."/>
            <person name="Xu X."/>
        </authorList>
    </citation>
    <scope>NUCLEOTIDE SEQUENCE [LARGE SCALE GENOMIC DNA]</scope>
    <source>
        <strain evidence="1 2">CGMCC 1.7731</strain>
    </source>
</reference>
<gene>
    <name evidence="1" type="ORF">AMC99_00538</name>
</gene>
<dbReference type="KEGG" id="aep:AMC99_00538"/>
<protein>
    <recommendedName>
        <fullName evidence="3">DUF2332 domain-containing protein</fullName>
    </recommendedName>
</protein>
<dbReference type="PIRSF" id="PIRSF012608">
    <property type="entry name" value="UCP012608"/>
    <property type="match status" value="1"/>
</dbReference>
<name>A0A0M4M6G2_9SPHN</name>